<gene>
    <name evidence="3" type="ORF">H6F81_15410</name>
</gene>
<keyword evidence="1" id="KW-0732">Signal</keyword>
<dbReference type="Proteomes" id="UP000638897">
    <property type="component" value="Unassembled WGS sequence"/>
</dbReference>
<dbReference type="SUPFAM" id="SSF53300">
    <property type="entry name" value="vWA-like"/>
    <property type="match status" value="1"/>
</dbReference>
<evidence type="ECO:0000313" key="3">
    <source>
        <dbReference type="EMBL" id="MBD2172609.1"/>
    </source>
</evidence>
<evidence type="ECO:0000259" key="2">
    <source>
        <dbReference type="PROSITE" id="PS50234"/>
    </source>
</evidence>
<organism evidence="3 4">
    <name type="scientific">Anabaena cylindrica FACHB-318</name>
    <dbReference type="NCBI Taxonomy" id="2692880"/>
    <lineage>
        <taxon>Bacteria</taxon>
        <taxon>Bacillati</taxon>
        <taxon>Cyanobacteriota</taxon>
        <taxon>Cyanophyceae</taxon>
        <taxon>Nostocales</taxon>
        <taxon>Nostocaceae</taxon>
        <taxon>Anabaena</taxon>
    </lineage>
</organism>
<dbReference type="InterPro" id="IPR002035">
    <property type="entry name" value="VWF_A"/>
</dbReference>
<dbReference type="PROSITE" id="PS50234">
    <property type="entry name" value="VWFA"/>
    <property type="match status" value="1"/>
</dbReference>
<dbReference type="NCBIfam" id="TIGR02595">
    <property type="entry name" value="PEP_CTERM"/>
    <property type="match status" value="1"/>
</dbReference>
<dbReference type="Pfam" id="PF06707">
    <property type="entry name" value="DUF1194"/>
    <property type="match status" value="1"/>
</dbReference>
<feature type="signal peptide" evidence="1">
    <location>
        <begin position="1"/>
        <end position="32"/>
    </location>
</feature>
<comment type="caution">
    <text evidence="3">The sequence shown here is derived from an EMBL/GenBank/DDBJ whole genome shotgun (WGS) entry which is preliminary data.</text>
</comment>
<protein>
    <submittedName>
        <fullName evidence="3">DUF1194 domain-containing protein</fullName>
    </submittedName>
</protein>
<feature type="domain" description="VWFA" evidence="2">
    <location>
        <begin position="39"/>
        <end position="231"/>
    </location>
</feature>
<keyword evidence="4" id="KW-1185">Reference proteome</keyword>
<dbReference type="EMBL" id="JACJQC010000012">
    <property type="protein sequence ID" value="MBD2172609.1"/>
    <property type="molecule type" value="Genomic_DNA"/>
</dbReference>
<name>A0ABR7ZJ30_ANACY</name>
<dbReference type="RefSeq" id="WP_010999166.1">
    <property type="nucleotide sequence ID" value="NZ_JACJQC010000012.1"/>
</dbReference>
<evidence type="ECO:0000313" key="4">
    <source>
        <dbReference type="Proteomes" id="UP000638897"/>
    </source>
</evidence>
<dbReference type="InterPro" id="IPR036465">
    <property type="entry name" value="vWFA_dom_sf"/>
</dbReference>
<evidence type="ECO:0000256" key="1">
    <source>
        <dbReference type="SAM" id="SignalP"/>
    </source>
</evidence>
<dbReference type="Gene3D" id="3.40.50.410">
    <property type="entry name" value="von Willebrand factor, type A domain"/>
    <property type="match status" value="1"/>
</dbReference>
<proteinExistence type="predicted"/>
<reference evidence="3 4" key="1">
    <citation type="journal article" date="2020" name="ISME J.">
        <title>Comparative genomics reveals insights into cyanobacterial evolution and habitat adaptation.</title>
        <authorList>
            <person name="Chen M.Y."/>
            <person name="Teng W.K."/>
            <person name="Zhao L."/>
            <person name="Hu C.X."/>
            <person name="Zhou Y.K."/>
            <person name="Han B.P."/>
            <person name="Song L.R."/>
            <person name="Shu W.S."/>
        </authorList>
    </citation>
    <scope>NUCLEOTIDE SEQUENCE [LARGE SCALE GENOMIC DNA]</scope>
    <source>
        <strain evidence="3 4">FACHB-318</strain>
    </source>
</reference>
<sequence length="270" mass="28590">MNLMKTSLFFRATLTTVAGTLSALAMSTSAYAATFVDTELSLLVDVSSSISTSEFNLQKQGYVDAFNNADLFNNFISKGNIGKIAVNLIYWSSATQQQQSVGWTLIDSVEASQNFANAINATTRPFGGGTVIGSAIDFATPLIFNNEFESNRQVIDVSGDGRSNAVTTAAARDAALAAGVDAINGLVIGNSTSLFNFYNNNVKGGAGSFVLQANTFQDFADTVELKLRREIISEPPTTTPEPATLIGLFGLGAFGITSSLKRNQKQSAKC</sequence>
<accession>A0ABR7ZJ30</accession>
<dbReference type="InterPro" id="IPR010607">
    <property type="entry name" value="DUF1194"/>
</dbReference>
<feature type="chain" id="PRO_5045834814" evidence="1">
    <location>
        <begin position="33"/>
        <end position="270"/>
    </location>
</feature>
<dbReference type="InterPro" id="IPR013424">
    <property type="entry name" value="Ice-binding_C"/>
</dbReference>
<dbReference type="Pfam" id="PF07589">
    <property type="entry name" value="PEP-CTERM"/>
    <property type="match status" value="1"/>
</dbReference>